<sequence length="493" mass="54289">MAQQRMVLEVIHLDHANVSKMELKERLAKMYKVKDRNTIFVFKFRAGSTGSGLIYDNLDSKKFEPKYCLIWVCCRLALPFVALFHIDMPAILRPAPIPSPVSTFSVRPTATRITVRKMGEVAPLIPATRRRTMSRKAAVAVEADRPAEDVSEEKTLKITIALNQEAEAVAIASKEEKGLQDEPKAFERRYLAATVATSALQDALISKSVIRNIRCLTQLFAKDITLDEKQELDEALQRELEKSVVLFKPKFLTAGEARRKTATAAAIAAKVDPVPSAPASSPSLLHFRNGVGLLSLPNRPGGRREPQALHREWHREAIRAVRRLSDEKGFAVAVMMDTEGSEIHMGDLGGAPSTKAESQKKCKQYKFVFSPSWFSKCKWKVYRGEDGVGMRGEGTVSAVGAVVWLGGLVGFSPPSDNAAHQATSDTGASRPPYLPRWHQPDPSEQQHQPLRLCESTVAYAPIDAAVLRLVIDGHDSSAVAVLPDGLEAEPARR</sequence>
<evidence type="ECO:0000256" key="3">
    <source>
        <dbReference type="SAM" id="MobiDB-lite"/>
    </source>
</evidence>
<dbReference type="GO" id="GO:0005840">
    <property type="term" value="C:ribosome"/>
    <property type="evidence" value="ECO:0007669"/>
    <property type="project" value="UniProtKB-KW"/>
</dbReference>
<dbReference type="InterPro" id="IPR057993">
    <property type="entry name" value="HD-Zip_IV_C"/>
</dbReference>
<organism evidence="5 6">
    <name type="scientific">Zea mays</name>
    <name type="common">Maize</name>
    <dbReference type="NCBI Taxonomy" id="4577"/>
    <lineage>
        <taxon>Eukaryota</taxon>
        <taxon>Viridiplantae</taxon>
        <taxon>Streptophyta</taxon>
        <taxon>Embryophyta</taxon>
        <taxon>Tracheophyta</taxon>
        <taxon>Spermatophyta</taxon>
        <taxon>Magnoliopsida</taxon>
        <taxon>Liliopsida</taxon>
        <taxon>Poales</taxon>
        <taxon>Poaceae</taxon>
        <taxon>PACMAD clade</taxon>
        <taxon>Panicoideae</taxon>
        <taxon>Andropogonodae</taxon>
        <taxon>Andropogoneae</taxon>
        <taxon>Tripsacinae</taxon>
        <taxon>Zea</taxon>
    </lineage>
</organism>
<feature type="domain" description="HD-Zip IV C-terminal" evidence="4">
    <location>
        <begin position="453"/>
        <end position="486"/>
    </location>
</feature>
<dbReference type="Pfam" id="PF01282">
    <property type="entry name" value="Ribosomal_S24e"/>
    <property type="match status" value="1"/>
</dbReference>
<keyword evidence="1" id="KW-0689">Ribosomal protein</keyword>
<evidence type="ECO:0000256" key="2">
    <source>
        <dbReference type="ARBA" id="ARBA00023274"/>
    </source>
</evidence>
<dbReference type="InParanoid" id="A0A804ND29"/>
<dbReference type="EnsemblPlants" id="Zm00001eb152440_T001">
    <property type="protein sequence ID" value="Zm00001eb152440_P001"/>
    <property type="gene ID" value="Zm00001eb152440"/>
</dbReference>
<keyword evidence="6" id="KW-1185">Reference proteome</keyword>
<evidence type="ECO:0000313" key="5">
    <source>
        <dbReference type="EnsemblPlants" id="Zm00001eb152440_P001"/>
    </source>
</evidence>
<dbReference type="Gene3D" id="3.30.70.3370">
    <property type="match status" value="1"/>
</dbReference>
<feature type="region of interest" description="Disordered" evidence="3">
    <location>
        <begin position="416"/>
        <end position="448"/>
    </location>
</feature>
<reference evidence="6" key="1">
    <citation type="submission" date="2015-12" db="EMBL/GenBank/DDBJ databases">
        <title>Update maize B73 reference genome by single molecule sequencing technologies.</title>
        <authorList>
            <consortium name="Maize Genome Sequencing Project"/>
            <person name="Ware D."/>
        </authorList>
    </citation>
    <scope>NUCLEOTIDE SEQUENCE [LARGE SCALE GENOMIC DNA]</scope>
    <source>
        <strain evidence="6">cv. B73</strain>
    </source>
</reference>
<dbReference type="InterPro" id="IPR053709">
    <property type="entry name" value="eRP_eS24_sf"/>
</dbReference>
<dbReference type="Gramene" id="Zm00001eb152440_T001">
    <property type="protein sequence ID" value="Zm00001eb152440_P001"/>
    <property type="gene ID" value="Zm00001eb152440"/>
</dbReference>
<dbReference type="Proteomes" id="UP000007305">
    <property type="component" value="Chromosome 3"/>
</dbReference>
<keyword evidence="2" id="KW-0687">Ribonucleoprotein</keyword>
<dbReference type="Pfam" id="PF25797">
    <property type="entry name" value="PDF2_C"/>
    <property type="match status" value="1"/>
</dbReference>
<protein>
    <recommendedName>
        <fullName evidence="4">HD-Zip IV C-terminal domain-containing protein</fullName>
    </recommendedName>
</protein>
<dbReference type="GO" id="GO:1990904">
    <property type="term" value="C:ribonucleoprotein complex"/>
    <property type="evidence" value="ECO:0007669"/>
    <property type="project" value="UniProtKB-KW"/>
</dbReference>
<reference evidence="5" key="3">
    <citation type="submission" date="2021-05" db="UniProtKB">
        <authorList>
            <consortium name="EnsemblPlants"/>
        </authorList>
    </citation>
    <scope>IDENTIFICATION</scope>
    <source>
        <strain evidence="5">cv. B73</strain>
    </source>
</reference>
<dbReference type="InterPro" id="IPR001976">
    <property type="entry name" value="Ribosomal_eS24"/>
</dbReference>
<proteinExistence type="predicted"/>
<evidence type="ECO:0000256" key="1">
    <source>
        <dbReference type="ARBA" id="ARBA00022980"/>
    </source>
</evidence>
<dbReference type="GO" id="GO:0003735">
    <property type="term" value="F:structural constituent of ribosome"/>
    <property type="evidence" value="ECO:0007669"/>
    <property type="project" value="InterPro"/>
</dbReference>
<dbReference type="InterPro" id="IPR012678">
    <property type="entry name" value="Ribosomal_uL23/eL15/eS24_sf"/>
</dbReference>
<name>A0A804ND29_MAIZE</name>
<accession>A0A804ND29</accession>
<dbReference type="SUPFAM" id="SSF54189">
    <property type="entry name" value="Ribosomal proteins S24e, L23 and L15e"/>
    <property type="match status" value="1"/>
</dbReference>
<evidence type="ECO:0000313" key="6">
    <source>
        <dbReference type="Proteomes" id="UP000007305"/>
    </source>
</evidence>
<dbReference type="AlphaFoldDB" id="A0A804ND29"/>
<dbReference type="GO" id="GO:0006412">
    <property type="term" value="P:translation"/>
    <property type="evidence" value="ECO:0007669"/>
    <property type="project" value="InterPro"/>
</dbReference>
<dbReference type="PANTHER" id="PTHR10496">
    <property type="entry name" value="40S RIBOSOMAL PROTEIN S24"/>
    <property type="match status" value="1"/>
</dbReference>
<evidence type="ECO:0000259" key="4">
    <source>
        <dbReference type="Pfam" id="PF25797"/>
    </source>
</evidence>
<feature type="compositionally biased region" description="Polar residues" evidence="3">
    <location>
        <begin position="416"/>
        <end position="427"/>
    </location>
</feature>
<reference evidence="5" key="2">
    <citation type="submission" date="2019-07" db="EMBL/GenBank/DDBJ databases">
        <authorList>
            <person name="Seetharam A."/>
            <person name="Woodhouse M."/>
            <person name="Cannon E."/>
        </authorList>
    </citation>
    <scope>NUCLEOTIDE SEQUENCE [LARGE SCALE GENOMIC DNA]</scope>
    <source>
        <strain evidence="5">cv. B73</strain>
    </source>
</reference>